<dbReference type="InterPro" id="IPR003203">
    <property type="entry name" value="CobU/CobP"/>
</dbReference>
<keyword evidence="12" id="KW-0547">Nucleotide-binding</keyword>
<evidence type="ECO:0000313" key="18">
    <source>
        <dbReference type="EMBL" id="MET3655294.1"/>
    </source>
</evidence>
<evidence type="ECO:0000256" key="2">
    <source>
        <dbReference type="ARBA" id="ARBA00000711"/>
    </source>
</evidence>
<proteinExistence type="inferred from homology"/>
<dbReference type="RefSeq" id="WP_354311984.1">
    <property type="nucleotide sequence ID" value="NZ_JBEPME010000001.1"/>
</dbReference>
<dbReference type="GO" id="GO:0043752">
    <property type="term" value="F:adenosylcobinamide kinase activity"/>
    <property type="evidence" value="ECO:0007669"/>
    <property type="project" value="UniProtKB-EC"/>
</dbReference>
<evidence type="ECO:0000256" key="11">
    <source>
        <dbReference type="ARBA" id="ARBA00022679"/>
    </source>
</evidence>
<evidence type="ECO:0000256" key="17">
    <source>
        <dbReference type="ARBA" id="ARBA00030571"/>
    </source>
</evidence>
<evidence type="ECO:0000256" key="7">
    <source>
        <dbReference type="ARBA" id="ARBA00007490"/>
    </source>
</evidence>
<evidence type="ECO:0000256" key="8">
    <source>
        <dbReference type="ARBA" id="ARBA00012016"/>
    </source>
</evidence>
<comment type="similarity">
    <text evidence="7">Belongs to the CobU/CobP family.</text>
</comment>
<evidence type="ECO:0000313" key="19">
    <source>
        <dbReference type="Proteomes" id="UP001549104"/>
    </source>
</evidence>
<comment type="function">
    <text evidence="4">Catalyzes ATP-dependent phosphorylation of adenosylcobinamide and addition of GMP to adenosylcobinamide phosphate.</text>
</comment>
<dbReference type="EC" id="2.7.7.62" evidence="9"/>
<sequence length="197" mass="22167">MVRGKLTFISGGVRSGKSSYAEKLLVHEAQKNAARLVYIASGVATDSEMQARIEHHKSDRSTHNWTTLEQPVELEKVLPSIQPGDYVLWDCLTTWLANELYTGWESGKPCIGQSGCMQRKETQLYTTIDALLSQAAHLVIVSNEVLDELPSEYAETEIYSKWIGRIHQALVSKADTAIEMDYGIPIIWKNDRQEVTQ</sequence>
<keyword evidence="10" id="KW-0169">Cobalamin biosynthesis</keyword>
<evidence type="ECO:0000256" key="12">
    <source>
        <dbReference type="ARBA" id="ARBA00022741"/>
    </source>
</evidence>
<protein>
    <recommendedName>
        <fullName evidence="16">Adenosylcobinamide kinase</fullName>
        <ecNumber evidence="8">2.7.1.156</ecNumber>
        <ecNumber evidence="9">2.7.7.62</ecNumber>
    </recommendedName>
    <alternativeName>
        <fullName evidence="17">Adenosylcobinamide-phosphate guanylyltransferase</fullName>
    </alternativeName>
</protein>
<dbReference type="CDD" id="cd00544">
    <property type="entry name" value="CobU"/>
    <property type="match status" value="1"/>
</dbReference>
<keyword evidence="11 18" id="KW-0808">Transferase</keyword>
<evidence type="ECO:0000256" key="13">
    <source>
        <dbReference type="ARBA" id="ARBA00022777"/>
    </source>
</evidence>
<dbReference type="PANTHER" id="PTHR34848">
    <property type="match status" value="1"/>
</dbReference>
<organism evidence="18 19">
    <name type="scientific">Sporosarcina psychrophila</name>
    <name type="common">Bacillus psychrophilus</name>
    <dbReference type="NCBI Taxonomy" id="1476"/>
    <lineage>
        <taxon>Bacteria</taxon>
        <taxon>Bacillati</taxon>
        <taxon>Bacillota</taxon>
        <taxon>Bacilli</taxon>
        <taxon>Bacillales</taxon>
        <taxon>Caryophanaceae</taxon>
        <taxon>Sporosarcina</taxon>
    </lineage>
</organism>
<evidence type="ECO:0000256" key="15">
    <source>
        <dbReference type="ARBA" id="ARBA00023134"/>
    </source>
</evidence>
<dbReference type="SUPFAM" id="SSF52540">
    <property type="entry name" value="P-loop containing nucleoside triphosphate hydrolases"/>
    <property type="match status" value="1"/>
</dbReference>
<dbReference type="Pfam" id="PF02283">
    <property type="entry name" value="CobU"/>
    <property type="match status" value="1"/>
</dbReference>
<evidence type="ECO:0000256" key="3">
    <source>
        <dbReference type="ARBA" id="ARBA00001522"/>
    </source>
</evidence>
<evidence type="ECO:0000256" key="5">
    <source>
        <dbReference type="ARBA" id="ARBA00004692"/>
    </source>
</evidence>
<dbReference type="EC" id="2.7.1.156" evidence="8"/>
<accession>A0ABV2K5D4</accession>
<dbReference type="InterPro" id="IPR027417">
    <property type="entry name" value="P-loop_NTPase"/>
</dbReference>
<keyword evidence="15" id="KW-0342">GTP-binding</keyword>
<evidence type="ECO:0000256" key="9">
    <source>
        <dbReference type="ARBA" id="ARBA00012523"/>
    </source>
</evidence>
<evidence type="ECO:0000256" key="4">
    <source>
        <dbReference type="ARBA" id="ARBA00003889"/>
    </source>
</evidence>
<dbReference type="PIRSF" id="PIRSF006135">
    <property type="entry name" value="CobU"/>
    <property type="match status" value="1"/>
</dbReference>
<comment type="catalytic activity">
    <reaction evidence="2">
        <text>adenosylcob(III)inamide phosphate + GTP + H(+) = adenosylcob(III)inamide-GDP + diphosphate</text>
        <dbReference type="Rhea" id="RHEA:22712"/>
        <dbReference type="ChEBI" id="CHEBI:15378"/>
        <dbReference type="ChEBI" id="CHEBI:33019"/>
        <dbReference type="ChEBI" id="CHEBI:37565"/>
        <dbReference type="ChEBI" id="CHEBI:58502"/>
        <dbReference type="ChEBI" id="CHEBI:60487"/>
        <dbReference type="EC" id="2.7.7.62"/>
    </reaction>
</comment>
<comment type="pathway">
    <text evidence="5">Cofactor biosynthesis; adenosylcobalamin biosynthesis; adenosylcobalamin from cob(II)yrinate a,c-diamide: step 6/7.</text>
</comment>
<name>A0ABV2K5D4_SPOPS</name>
<evidence type="ECO:0000256" key="14">
    <source>
        <dbReference type="ARBA" id="ARBA00022840"/>
    </source>
</evidence>
<comment type="pathway">
    <text evidence="6">Cofactor biosynthesis; adenosylcobalamin biosynthesis; adenosylcobalamin from cob(II)yrinate a,c-diamide: step 5/7.</text>
</comment>
<dbReference type="Proteomes" id="UP001549104">
    <property type="component" value="Unassembled WGS sequence"/>
</dbReference>
<reference evidence="18 19" key="1">
    <citation type="submission" date="2024-06" db="EMBL/GenBank/DDBJ databases">
        <title>Sorghum-associated microbial communities from plants grown in Nebraska, USA.</title>
        <authorList>
            <person name="Schachtman D."/>
        </authorList>
    </citation>
    <scope>NUCLEOTIDE SEQUENCE [LARGE SCALE GENOMIC DNA]</scope>
    <source>
        <strain evidence="18 19">1288</strain>
    </source>
</reference>
<comment type="caution">
    <text evidence="18">The sequence shown here is derived from an EMBL/GenBank/DDBJ whole genome shotgun (WGS) entry which is preliminary data.</text>
</comment>
<dbReference type="EMBL" id="JBEPME010000001">
    <property type="protein sequence ID" value="MET3655294.1"/>
    <property type="molecule type" value="Genomic_DNA"/>
</dbReference>
<evidence type="ECO:0000256" key="1">
    <source>
        <dbReference type="ARBA" id="ARBA00000312"/>
    </source>
</evidence>
<evidence type="ECO:0000256" key="6">
    <source>
        <dbReference type="ARBA" id="ARBA00005159"/>
    </source>
</evidence>
<keyword evidence="13 18" id="KW-0418">Kinase</keyword>
<evidence type="ECO:0000256" key="10">
    <source>
        <dbReference type="ARBA" id="ARBA00022573"/>
    </source>
</evidence>
<dbReference type="GO" id="GO:0008820">
    <property type="term" value="F:cobinamide phosphate guanylyltransferase activity"/>
    <property type="evidence" value="ECO:0007669"/>
    <property type="project" value="UniProtKB-EC"/>
</dbReference>
<dbReference type="Gene3D" id="3.40.50.300">
    <property type="entry name" value="P-loop containing nucleotide triphosphate hydrolases"/>
    <property type="match status" value="1"/>
</dbReference>
<keyword evidence="14" id="KW-0067">ATP-binding</keyword>
<evidence type="ECO:0000256" key="16">
    <source>
        <dbReference type="ARBA" id="ARBA00029570"/>
    </source>
</evidence>
<comment type="catalytic activity">
    <reaction evidence="3">
        <text>adenosylcob(III)inamide + GTP = adenosylcob(III)inamide phosphate + GDP + H(+)</text>
        <dbReference type="Rhea" id="RHEA:15765"/>
        <dbReference type="ChEBI" id="CHEBI:2480"/>
        <dbReference type="ChEBI" id="CHEBI:15378"/>
        <dbReference type="ChEBI" id="CHEBI:37565"/>
        <dbReference type="ChEBI" id="CHEBI:58189"/>
        <dbReference type="ChEBI" id="CHEBI:58502"/>
        <dbReference type="EC" id="2.7.1.156"/>
    </reaction>
</comment>
<keyword evidence="18" id="KW-0548">Nucleotidyltransferase</keyword>
<gene>
    <name evidence="18" type="ORF">ABIC55_000378</name>
</gene>
<comment type="catalytic activity">
    <reaction evidence="1">
        <text>adenosylcob(III)inamide + ATP = adenosylcob(III)inamide phosphate + ADP + H(+)</text>
        <dbReference type="Rhea" id="RHEA:15769"/>
        <dbReference type="ChEBI" id="CHEBI:2480"/>
        <dbReference type="ChEBI" id="CHEBI:15378"/>
        <dbReference type="ChEBI" id="CHEBI:30616"/>
        <dbReference type="ChEBI" id="CHEBI:58502"/>
        <dbReference type="ChEBI" id="CHEBI:456216"/>
        <dbReference type="EC" id="2.7.1.156"/>
    </reaction>
</comment>
<keyword evidence="19" id="KW-1185">Reference proteome</keyword>
<dbReference type="PANTHER" id="PTHR34848:SF1">
    <property type="entry name" value="BIFUNCTIONAL ADENOSYLCOBALAMIN BIOSYNTHESIS PROTEIN COBU"/>
    <property type="match status" value="1"/>
</dbReference>